<organism evidence="4 5">
    <name type="scientific">Nocardia acididurans</name>
    <dbReference type="NCBI Taxonomy" id="2802282"/>
    <lineage>
        <taxon>Bacteria</taxon>
        <taxon>Bacillati</taxon>
        <taxon>Actinomycetota</taxon>
        <taxon>Actinomycetes</taxon>
        <taxon>Mycobacteriales</taxon>
        <taxon>Nocardiaceae</taxon>
        <taxon>Nocardia</taxon>
    </lineage>
</organism>
<feature type="region of interest" description="Disordered" evidence="1">
    <location>
        <begin position="184"/>
        <end position="211"/>
    </location>
</feature>
<dbReference type="Proteomes" id="UP000602198">
    <property type="component" value="Unassembled WGS sequence"/>
</dbReference>
<evidence type="ECO:0000256" key="2">
    <source>
        <dbReference type="SAM" id="SignalP"/>
    </source>
</evidence>
<protein>
    <submittedName>
        <fullName evidence="4">SHOCT domain-containing protein</fullName>
    </submittedName>
</protein>
<sequence length="667" mass="67369">MATVAVLVGLGSALVLFAGRDAAEAQPIPCEQWQQMHPGWPCADVPTYNPQPTQPPNTGAPAPIIPSLLNPPTQQGGGPGAGALTPPPLQGPPNMNNPIVPVPGYVPPVLPGNEQPAAPQAPGSPETAGPQSIPPDASVTQAPFSTQPGQIAPNDDLVAQLERAARLHDQGVLSDQEFAELKQRLLQSGPAIPAPTQSQPEGAAVQPQNGEADPRLPLLAIIGAVAFAAAGAGPRSSRQTEPAAPIAGSAPATGPASPRDLAGALLHNANSTPSLTLDGGGGRSPSSPSSTTSGPTFSGAQTSMNPNAQSQSPGSTQPGTRWFDGVVEDKTPGGPSSNTVPLKDSPVPLLGLTPDAGGQTPSGPTSSSPSGTTTGPTTSGAQPSTNPNPQSQSPGSTQPGTRWFDGIVEDKTPDGPSSNTVPLKDSPVPLLGLTPDVGGDRPSSDPRPGTHWFDSLIEDRSPDGQTVPLDQSPVPLPFLSPDMRGPSHTDGGDSIPETPDLGKDNPVSPYALAGALAVGGLGASETGFGVPLGLALLAVAGGLALYGMAQDRGDGRDALGQYADGNPGTSGKAQEQAALDEYARDSGEEVIRDQIKASVPGVEQGRYYDGLVENPDGTYTGLEVKSGTASKNANQREFDGAVSPDNPATATLNGKTIEITKVIDLKG</sequence>
<dbReference type="InterPro" id="IPR018649">
    <property type="entry name" value="SHOCT"/>
</dbReference>
<dbReference type="RefSeq" id="WP_201958789.1">
    <property type="nucleotide sequence ID" value="NZ_JAERRJ010000033.1"/>
</dbReference>
<comment type="caution">
    <text evidence="4">The sequence shown here is derived from an EMBL/GenBank/DDBJ whole genome shotgun (WGS) entry which is preliminary data.</text>
</comment>
<feature type="compositionally biased region" description="Low complexity" evidence="1">
    <location>
        <begin position="46"/>
        <end position="62"/>
    </location>
</feature>
<evidence type="ECO:0000313" key="5">
    <source>
        <dbReference type="Proteomes" id="UP000602198"/>
    </source>
</evidence>
<accession>A0ABS1MI98</accession>
<feature type="region of interest" description="Disordered" evidence="1">
    <location>
        <begin position="45"/>
        <end position="156"/>
    </location>
</feature>
<dbReference type="Pfam" id="PF09851">
    <property type="entry name" value="SHOCT"/>
    <property type="match status" value="1"/>
</dbReference>
<feature type="compositionally biased region" description="Polar residues" evidence="1">
    <location>
        <begin position="138"/>
        <end position="149"/>
    </location>
</feature>
<evidence type="ECO:0000256" key="1">
    <source>
        <dbReference type="SAM" id="MobiDB-lite"/>
    </source>
</evidence>
<feature type="signal peptide" evidence="2">
    <location>
        <begin position="1"/>
        <end position="18"/>
    </location>
</feature>
<dbReference type="EMBL" id="JAERRJ010000033">
    <property type="protein sequence ID" value="MBL1080309.1"/>
    <property type="molecule type" value="Genomic_DNA"/>
</dbReference>
<feature type="compositionally biased region" description="Low complexity" evidence="1">
    <location>
        <begin position="242"/>
        <end position="258"/>
    </location>
</feature>
<feature type="chain" id="PRO_5045365823" evidence="2">
    <location>
        <begin position="19"/>
        <end position="667"/>
    </location>
</feature>
<keyword evidence="5" id="KW-1185">Reference proteome</keyword>
<reference evidence="4 5" key="1">
    <citation type="submission" date="2021-01" db="EMBL/GenBank/DDBJ databases">
        <title>WGS of actinomycetes isolated from Thailand.</title>
        <authorList>
            <person name="Thawai C."/>
        </authorList>
    </citation>
    <scope>NUCLEOTIDE SEQUENCE [LARGE SCALE GENOMIC DNA]</scope>
    <source>
        <strain evidence="4 5">LPG 2</strain>
    </source>
</reference>
<feature type="compositionally biased region" description="Low complexity" evidence="1">
    <location>
        <begin position="356"/>
        <end position="401"/>
    </location>
</feature>
<feature type="compositionally biased region" description="Pro residues" evidence="1">
    <location>
        <begin position="100"/>
        <end position="110"/>
    </location>
</feature>
<feature type="compositionally biased region" description="Polar residues" evidence="1">
    <location>
        <begin position="300"/>
        <end position="319"/>
    </location>
</feature>
<evidence type="ECO:0000259" key="3">
    <source>
        <dbReference type="Pfam" id="PF09851"/>
    </source>
</evidence>
<proteinExistence type="predicted"/>
<feature type="domain" description="SHOCT" evidence="3">
    <location>
        <begin position="159"/>
        <end position="186"/>
    </location>
</feature>
<feature type="compositionally biased region" description="Low complexity" evidence="1">
    <location>
        <begin position="284"/>
        <end position="299"/>
    </location>
</feature>
<name>A0ABS1MI98_9NOCA</name>
<keyword evidence="2" id="KW-0732">Signal</keyword>
<gene>
    <name evidence="4" type="ORF">JK358_38530</name>
</gene>
<evidence type="ECO:0000313" key="4">
    <source>
        <dbReference type="EMBL" id="MBL1080309.1"/>
    </source>
</evidence>
<feature type="region of interest" description="Disordered" evidence="1">
    <location>
        <begin position="230"/>
        <end position="506"/>
    </location>
</feature>